<evidence type="ECO:0000313" key="2">
    <source>
        <dbReference type="Proteomes" id="UP000605805"/>
    </source>
</evidence>
<gene>
    <name evidence="1" type="ORF">EYH02_00315</name>
</gene>
<reference evidence="1" key="1">
    <citation type="journal article" date="2020" name="ISME J.">
        <title>Gammaproteobacteria mediating utilization of methyl-, sulfur- and petroleum organic compounds in deep ocean hydrothermal plumes.</title>
        <authorList>
            <person name="Zhou Z."/>
            <person name="Liu Y."/>
            <person name="Pan J."/>
            <person name="Cron B.R."/>
            <person name="Toner B.M."/>
            <person name="Anantharaman K."/>
            <person name="Breier J.A."/>
            <person name="Dick G.J."/>
            <person name="Li M."/>
        </authorList>
    </citation>
    <scope>NUCLEOTIDE SEQUENCE</scope>
    <source>
        <strain evidence="1">SZUA-1435</strain>
    </source>
</reference>
<organism evidence="1 2">
    <name type="scientific">Ignisphaera aggregans</name>
    <dbReference type="NCBI Taxonomy" id="334771"/>
    <lineage>
        <taxon>Archaea</taxon>
        <taxon>Thermoproteota</taxon>
        <taxon>Thermoprotei</taxon>
        <taxon>Desulfurococcales</taxon>
        <taxon>Desulfurococcaceae</taxon>
        <taxon>Ignisphaera</taxon>
    </lineage>
</organism>
<name>A0A832YZ91_9CREN</name>
<sequence length="186" mass="21315">MFPRAYVRSKDIPQIQNRSTESEVTALYGIIDVSKVINENKRLYIDTSRGEFCEHGLEGFEEFIEIMYNYVLGLIIDPVNGEVLFDFVIENPRKKVTVFVPRGVKVVVIEARGKAVHSLVEEGDEVVEQTKVFYITTRKYEVRVVRTPVRGVVVHIGEIVQSIPQTLVMVIADANSVRWLRRSDRC</sequence>
<protein>
    <submittedName>
        <fullName evidence="1">DUF2118 domain-containing protein</fullName>
    </submittedName>
</protein>
<dbReference type="Pfam" id="PF09891">
    <property type="entry name" value="DUF2118"/>
    <property type="match status" value="1"/>
</dbReference>
<dbReference type="EMBL" id="DQTV01000007">
    <property type="protein sequence ID" value="HIP56506.1"/>
    <property type="molecule type" value="Genomic_DNA"/>
</dbReference>
<dbReference type="Proteomes" id="UP000605805">
    <property type="component" value="Unassembled WGS sequence"/>
</dbReference>
<dbReference type="InterPro" id="IPR019217">
    <property type="entry name" value="DUF2118"/>
</dbReference>
<accession>A0A832YZ91</accession>
<dbReference type="Gene3D" id="2.40.50.100">
    <property type="match status" value="1"/>
</dbReference>
<dbReference type="AlphaFoldDB" id="A0A832YZ91"/>
<comment type="caution">
    <text evidence="1">The sequence shown here is derived from an EMBL/GenBank/DDBJ whole genome shotgun (WGS) entry which is preliminary data.</text>
</comment>
<evidence type="ECO:0000313" key="1">
    <source>
        <dbReference type="EMBL" id="HIP56506.1"/>
    </source>
</evidence>
<proteinExistence type="predicted"/>